<dbReference type="SUPFAM" id="SSF46689">
    <property type="entry name" value="Homeodomain-like"/>
    <property type="match status" value="1"/>
</dbReference>
<keyword evidence="6" id="KW-1185">Reference proteome</keyword>
<proteinExistence type="predicted"/>
<dbReference type="InterPro" id="IPR009057">
    <property type="entry name" value="Homeodomain-like_sf"/>
</dbReference>
<dbReference type="PANTHER" id="PTHR46796">
    <property type="entry name" value="HTH-TYPE TRANSCRIPTIONAL ACTIVATOR RHAS-RELATED"/>
    <property type="match status" value="1"/>
</dbReference>
<dbReference type="Pfam" id="PF12833">
    <property type="entry name" value="HTH_18"/>
    <property type="match status" value="1"/>
</dbReference>
<evidence type="ECO:0000256" key="1">
    <source>
        <dbReference type="ARBA" id="ARBA00023015"/>
    </source>
</evidence>
<evidence type="ECO:0000313" key="6">
    <source>
        <dbReference type="Proteomes" id="UP001501207"/>
    </source>
</evidence>
<accession>A0ABP8FXV3</accession>
<dbReference type="InterPro" id="IPR046532">
    <property type="entry name" value="DUF6597"/>
</dbReference>
<dbReference type="Gene3D" id="1.10.10.60">
    <property type="entry name" value="Homeodomain-like"/>
    <property type="match status" value="1"/>
</dbReference>
<dbReference type="InterPro" id="IPR018060">
    <property type="entry name" value="HTH_AraC"/>
</dbReference>
<name>A0ABP8FXV3_9BACT</name>
<dbReference type="PROSITE" id="PS01124">
    <property type="entry name" value="HTH_ARAC_FAMILY_2"/>
    <property type="match status" value="1"/>
</dbReference>
<evidence type="ECO:0000256" key="3">
    <source>
        <dbReference type="ARBA" id="ARBA00023163"/>
    </source>
</evidence>
<keyword evidence="3" id="KW-0804">Transcription</keyword>
<dbReference type="SMART" id="SM00342">
    <property type="entry name" value="HTH_ARAC"/>
    <property type="match status" value="1"/>
</dbReference>
<dbReference type="EMBL" id="BAABFN010000005">
    <property type="protein sequence ID" value="GAA4313212.1"/>
    <property type="molecule type" value="Genomic_DNA"/>
</dbReference>
<sequence>MAPLIFTPHPALQPYIQCYVYTEMGTPGEWTQAEMAPPGYSALIILLETEKYCISVNGEETQHYASPTFTGQITCFSDVHLYDRIKIFFVSFKPCGAYRLLGISQHECTGRSFHLTDLLGSSGKSLSEELINQPDAHKVHAVLEQFLLQRLSLPAKKEICDRLSYVSEQIRLHSHSNQLISRICRKEGYSISRLERHMKEIVGMGPKKFQRIIRFNNTLSYIRLHRDECKWAQVAAQFGYYDQMHFIREFKLFYGKTPEAYDKEGWLMKIVHAG</sequence>
<evidence type="ECO:0000313" key="5">
    <source>
        <dbReference type="EMBL" id="GAA4313212.1"/>
    </source>
</evidence>
<dbReference type="Pfam" id="PF20240">
    <property type="entry name" value="DUF6597"/>
    <property type="match status" value="1"/>
</dbReference>
<organism evidence="5 6">
    <name type="scientific">Compostibacter hankyongensis</name>
    <dbReference type="NCBI Taxonomy" id="1007089"/>
    <lineage>
        <taxon>Bacteria</taxon>
        <taxon>Pseudomonadati</taxon>
        <taxon>Bacteroidota</taxon>
        <taxon>Chitinophagia</taxon>
        <taxon>Chitinophagales</taxon>
        <taxon>Chitinophagaceae</taxon>
        <taxon>Compostibacter</taxon>
    </lineage>
</organism>
<keyword evidence="1" id="KW-0805">Transcription regulation</keyword>
<comment type="caution">
    <text evidence="5">The sequence shown here is derived from an EMBL/GenBank/DDBJ whole genome shotgun (WGS) entry which is preliminary data.</text>
</comment>
<feature type="domain" description="HTH araC/xylS-type" evidence="4">
    <location>
        <begin position="164"/>
        <end position="264"/>
    </location>
</feature>
<evidence type="ECO:0000256" key="2">
    <source>
        <dbReference type="ARBA" id="ARBA00023125"/>
    </source>
</evidence>
<dbReference type="Proteomes" id="UP001501207">
    <property type="component" value="Unassembled WGS sequence"/>
</dbReference>
<dbReference type="RefSeq" id="WP_344979473.1">
    <property type="nucleotide sequence ID" value="NZ_BAABFN010000005.1"/>
</dbReference>
<protein>
    <submittedName>
        <fullName evidence="5">AraC family transcriptional regulator</fullName>
    </submittedName>
</protein>
<reference evidence="6" key="1">
    <citation type="journal article" date="2019" name="Int. J. Syst. Evol. Microbiol.">
        <title>The Global Catalogue of Microorganisms (GCM) 10K type strain sequencing project: providing services to taxonomists for standard genome sequencing and annotation.</title>
        <authorList>
            <consortium name="The Broad Institute Genomics Platform"/>
            <consortium name="The Broad Institute Genome Sequencing Center for Infectious Disease"/>
            <person name="Wu L."/>
            <person name="Ma J."/>
        </authorList>
    </citation>
    <scope>NUCLEOTIDE SEQUENCE [LARGE SCALE GENOMIC DNA]</scope>
    <source>
        <strain evidence="6">JCM 17664</strain>
    </source>
</reference>
<dbReference type="InterPro" id="IPR050204">
    <property type="entry name" value="AraC_XylS_family_regulators"/>
</dbReference>
<gene>
    <name evidence="5" type="ORF">GCM10023143_23330</name>
</gene>
<evidence type="ECO:0000259" key="4">
    <source>
        <dbReference type="PROSITE" id="PS01124"/>
    </source>
</evidence>
<dbReference type="PANTHER" id="PTHR46796:SF13">
    <property type="entry name" value="HTH-TYPE TRANSCRIPTIONAL ACTIVATOR RHAS"/>
    <property type="match status" value="1"/>
</dbReference>
<keyword evidence="2" id="KW-0238">DNA-binding</keyword>